<dbReference type="Proteomes" id="UP000501939">
    <property type="component" value="Chromosome"/>
</dbReference>
<evidence type="ECO:0000256" key="7">
    <source>
        <dbReference type="ARBA" id="ARBA00023501"/>
    </source>
</evidence>
<evidence type="ECO:0000256" key="4">
    <source>
        <dbReference type="ARBA" id="ARBA00022723"/>
    </source>
</evidence>
<organism evidence="10 11">
    <name type="scientific">Acinetobacter lanii</name>
    <dbReference type="NCBI Taxonomy" id="2715163"/>
    <lineage>
        <taxon>Bacteria</taxon>
        <taxon>Pseudomonadati</taxon>
        <taxon>Pseudomonadota</taxon>
        <taxon>Gammaproteobacteria</taxon>
        <taxon>Moraxellales</taxon>
        <taxon>Moraxellaceae</taxon>
        <taxon>Acinetobacter</taxon>
    </lineage>
</organism>
<keyword evidence="4" id="KW-0479">Metal-binding</keyword>
<dbReference type="EC" id="4.2.1.3" evidence="3"/>
<keyword evidence="5" id="KW-0408">Iron</keyword>
<name>A0A6G8S1Q5_9GAMM</name>
<evidence type="ECO:0000256" key="1">
    <source>
        <dbReference type="ARBA" id="ARBA00001966"/>
    </source>
</evidence>
<dbReference type="NCBIfam" id="NF009520">
    <property type="entry name" value="PRK12881.1"/>
    <property type="match status" value="1"/>
</dbReference>
<dbReference type="AlphaFoldDB" id="A0A6G8S1Q5"/>
<dbReference type="InterPro" id="IPR015931">
    <property type="entry name" value="Acnase/IPM_dHydase_lsu_aba_1/3"/>
</dbReference>
<proteinExistence type="inferred from homology"/>
<dbReference type="Pfam" id="PF00694">
    <property type="entry name" value="Aconitase_C"/>
    <property type="match status" value="1"/>
</dbReference>
<dbReference type="GO" id="GO:0051536">
    <property type="term" value="F:iron-sulfur cluster binding"/>
    <property type="evidence" value="ECO:0007669"/>
    <property type="project" value="UniProtKB-KW"/>
</dbReference>
<evidence type="ECO:0000259" key="9">
    <source>
        <dbReference type="Pfam" id="PF00694"/>
    </source>
</evidence>
<dbReference type="GO" id="GO:0019679">
    <property type="term" value="P:propionate metabolic process, methylcitrate cycle"/>
    <property type="evidence" value="ECO:0007669"/>
    <property type="project" value="InterPro"/>
</dbReference>
<comment type="catalytic activity">
    <reaction evidence="7">
        <text>citrate = D-threo-isocitrate</text>
        <dbReference type="Rhea" id="RHEA:10336"/>
        <dbReference type="ChEBI" id="CHEBI:15562"/>
        <dbReference type="ChEBI" id="CHEBI:16947"/>
        <dbReference type="EC" id="4.2.1.3"/>
    </reaction>
</comment>
<evidence type="ECO:0000256" key="2">
    <source>
        <dbReference type="ARBA" id="ARBA00007185"/>
    </source>
</evidence>
<accession>A0A6G8S1Q5</accession>
<dbReference type="Gene3D" id="6.10.190.10">
    <property type="match status" value="1"/>
</dbReference>
<dbReference type="KEGG" id="alj:G8D99_02915"/>
<protein>
    <recommendedName>
        <fullName evidence="3">aconitate hydratase</fullName>
        <ecNumber evidence="3">4.2.1.3</ecNumber>
    </recommendedName>
</protein>
<dbReference type="Gene3D" id="3.30.499.10">
    <property type="entry name" value="Aconitase, domain 3"/>
    <property type="match status" value="2"/>
</dbReference>
<keyword evidence="6" id="KW-0411">Iron-sulfur</keyword>
<dbReference type="InterPro" id="IPR036008">
    <property type="entry name" value="Aconitase_4Fe-4S_dom"/>
</dbReference>
<dbReference type="InterPro" id="IPR000573">
    <property type="entry name" value="AconitaseA/IPMdHydase_ssu_swvl"/>
</dbReference>
<dbReference type="FunFam" id="3.20.19.10:FF:000006">
    <property type="entry name" value="Aconitate hydratase 1"/>
    <property type="match status" value="1"/>
</dbReference>
<evidence type="ECO:0000256" key="6">
    <source>
        <dbReference type="ARBA" id="ARBA00023014"/>
    </source>
</evidence>
<gene>
    <name evidence="10" type="primary">acnD</name>
    <name evidence="10" type="ORF">G8D99_02915</name>
</gene>
<evidence type="ECO:0000313" key="11">
    <source>
        <dbReference type="Proteomes" id="UP000501939"/>
    </source>
</evidence>
<evidence type="ECO:0000256" key="3">
    <source>
        <dbReference type="ARBA" id="ARBA00012926"/>
    </source>
</evidence>
<sequence length="872" mass="95643">MNNNYRKPLQGTQLEYFDVRQAVEDIQPGAYATLPYTSKVLAEQLVRRCDPAILEQSLKELIFSKQDHDFPWYPARVVCHDILGQTALVDLAGLRDAIAEQGGDPSKVNPVVPTQLIVDHSLAVEYGGFDPDAFEKNRAIEDRRNEDRFHFIEWTKTAFENVDVIPAGNGIMHQINLEKMSPVIQNRGGIAYPDTCVGTDSHTPHTDALGVISIGVGGLEAENVMLGRASWMRLPDIIGVEFVGQRQPGITATDIVLALTEFLRKERVVGAYLEFFGEGADSMSVGDRATISNMTPEYGATAAMFYIDQNTIDYLTLTGREAEQVKLVEAYAKEIGLWASEMKQAKYPRVLRFDLSTVTRNIAGPSNPHARVSTADLKAKGIAGNLNAARAQEAEGLMPDGAIIIAAITSCTNTSNPRNTVAAGLLARKANELGLVRKPWVKSSFAPGSKAAALYLEEAGVLKDLEKLGFGIVAYACTTCNGMSGALDPKIQQEIIDRDLYATAVLSGNRNFDGRIHPYAKQAFLASPPLVVAYAIAGTIRFDIETDSLGNDKDGNPIYLKDIWPSDEEIDALVKQAVKPEQFKKVYIPMFDLGVNVKASSPLYDWRPQSTYIRRPPYWEGALAAPRTLANMRPLAILGDNITTDHLSPSNAIVLDSASGEYLKKMGLPEEDFNSYATHRGDHLTTQRATFANPKLFNEMVVRSDGTIKQGSKARVEPEGEVMRMWEAIETYMNRKQPLIIIAGKDYGQGSSRDWAAKGVRLAGVEAIVAEGFERIHRTNLVGMGVLPLEFKSGTDRKTLGLDGTELYSVIGNIAPRSDLTLVVERATADGKNEIVKVPVTCRLDTEEEVHVYEAGGVLQRFAQDFLEGNVA</sequence>
<dbReference type="SUPFAM" id="SSF52016">
    <property type="entry name" value="LeuD/IlvD-like"/>
    <property type="match status" value="1"/>
</dbReference>
<keyword evidence="10" id="KW-0456">Lyase</keyword>
<evidence type="ECO:0000256" key="5">
    <source>
        <dbReference type="ARBA" id="ARBA00023004"/>
    </source>
</evidence>
<feature type="domain" description="Aconitase A/isopropylmalate dehydratase small subunit swivel" evidence="9">
    <location>
        <begin position="661"/>
        <end position="793"/>
    </location>
</feature>
<dbReference type="EMBL" id="CP049916">
    <property type="protein sequence ID" value="QIO08077.1"/>
    <property type="molecule type" value="Genomic_DNA"/>
</dbReference>
<dbReference type="RefSeq" id="WP_166322475.1">
    <property type="nucleotide sequence ID" value="NZ_CP049916.1"/>
</dbReference>
<dbReference type="InterPro" id="IPR012708">
    <property type="entry name" value="2Me_IsoCit_deHydtase_FeS-dep"/>
</dbReference>
<keyword evidence="11" id="KW-1185">Reference proteome</keyword>
<dbReference type="InterPro" id="IPR015928">
    <property type="entry name" value="Aconitase/3IPM_dehydase_swvl"/>
</dbReference>
<evidence type="ECO:0000259" key="8">
    <source>
        <dbReference type="Pfam" id="PF00330"/>
    </source>
</evidence>
<dbReference type="GO" id="GO:0003994">
    <property type="term" value="F:aconitate hydratase activity"/>
    <property type="evidence" value="ECO:0007669"/>
    <property type="project" value="UniProtKB-EC"/>
</dbReference>
<dbReference type="Gene3D" id="3.20.19.10">
    <property type="entry name" value="Aconitase, domain 4"/>
    <property type="match status" value="1"/>
</dbReference>
<feature type="domain" description="Aconitase/3-isopropylmalate dehydratase large subunit alpha/beta/alpha" evidence="8">
    <location>
        <begin position="66"/>
        <end position="538"/>
    </location>
</feature>
<dbReference type="PRINTS" id="PR00415">
    <property type="entry name" value="ACONITASE"/>
</dbReference>
<dbReference type="GO" id="GO:0046872">
    <property type="term" value="F:metal ion binding"/>
    <property type="evidence" value="ECO:0007669"/>
    <property type="project" value="UniProtKB-KW"/>
</dbReference>
<dbReference type="Pfam" id="PF00330">
    <property type="entry name" value="Aconitase"/>
    <property type="match status" value="1"/>
</dbReference>
<dbReference type="InterPro" id="IPR006249">
    <property type="entry name" value="Aconitase/IRP2"/>
</dbReference>
<evidence type="ECO:0000313" key="10">
    <source>
        <dbReference type="EMBL" id="QIO08077.1"/>
    </source>
</evidence>
<dbReference type="NCBIfam" id="TIGR02333">
    <property type="entry name" value="2met_isocit_dHY"/>
    <property type="match status" value="1"/>
</dbReference>
<dbReference type="NCBIfam" id="NF006757">
    <property type="entry name" value="PRK09277.1"/>
    <property type="match status" value="1"/>
</dbReference>
<dbReference type="SUPFAM" id="SSF53732">
    <property type="entry name" value="Aconitase iron-sulfur domain"/>
    <property type="match status" value="1"/>
</dbReference>
<comment type="similarity">
    <text evidence="2">Belongs to the aconitase/IPM isomerase family.</text>
</comment>
<reference evidence="10 11" key="1">
    <citation type="submission" date="2020-03" db="EMBL/GenBank/DDBJ databases">
        <authorList>
            <person name="Zhu W."/>
        </authorList>
    </citation>
    <scope>NUCLEOTIDE SEQUENCE [LARGE SCALE GENOMIC DNA]</scope>
    <source>
        <strain evidence="10 11">185</strain>
    </source>
</reference>
<dbReference type="InterPro" id="IPR001030">
    <property type="entry name" value="Acoase/IPM_deHydtase_lsu_aba"/>
</dbReference>
<comment type="cofactor">
    <cofactor evidence="1">
        <name>[4Fe-4S] cluster</name>
        <dbReference type="ChEBI" id="CHEBI:49883"/>
    </cofactor>
</comment>
<dbReference type="PANTHER" id="PTHR11670">
    <property type="entry name" value="ACONITASE/IRON-RESPONSIVE ELEMENT FAMILY MEMBER"/>
    <property type="match status" value="1"/>
</dbReference>